<dbReference type="EMBL" id="BAAAPE010000009">
    <property type="protein sequence ID" value="GAA2079153.1"/>
    <property type="molecule type" value="Genomic_DNA"/>
</dbReference>
<protein>
    <submittedName>
        <fullName evidence="1">Uncharacterized protein</fullName>
    </submittedName>
</protein>
<name>A0ABN2W3X8_9ACTN</name>
<evidence type="ECO:0000313" key="2">
    <source>
        <dbReference type="Proteomes" id="UP001500016"/>
    </source>
</evidence>
<comment type="caution">
    <text evidence="1">The sequence shown here is derived from an EMBL/GenBank/DDBJ whole genome shotgun (WGS) entry which is preliminary data.</text>
</comment>
<accession>A0ABN2W3X8</accession>
<keyword evidence="2" id="KW-1185">Reference proteome</keyword>
<evidence type="ECO:0000313" key="1">
    <source>
        <dbReference type="EMBL" id="GAA2079153.1"/>
    </source>
</evidence>
<gene>
    <name evidence="1" type="ORF">GCM10009801_36500</name>
</gene>
<dbReference type="Proteomes" id="UP001500016">
    <property type="component" value="Unassembled WGS sequence"/>
</dbReference>
<reference evidence="1 2" key="1">
    <citation type="journal article" date="2019" name="Int. J. Syst. Evol. Microbiol.">
        <title>The Global Catalogue of Microorganisms (GCM) 10K type strain sequencing project: providing services to taxonomists for standard genome sequencing and annotation.</title>
        <authorList>
            <consortium name="The Broad Institute Genomics Platform"/>
            <consortium name="The Broad Institute Genome Sequencing Center for Infectious Disease"/>
            <person name="Wu L."/>
            <person name="Ma J."/>
        </authorList>
    </citation>
    <scope>NUCLEOTIDE SEQUENCE [LARGE SCALE GENOMIC DNA]</scope>
    <source>
        <strain evidence="1 2">JCM 15478</strain>
    </source>
</reference>
<dbReference type="RefSeq" id="WP_344529370.1">
    <property type="nucleotide sequence ID" value="NZ_BAAAPE010000009.1"/>
</dbReference>
<organism evidence="1 2">
    <name type="scientific">Streptomyces albiaxialis</name>
    <dbReference type="NCBI Taxonomy" id="329523"/>
    <lineage>
        <taxon>Bacteria</taxon>
        <taxon>Bacillati</taxon>
        <taxon>Actinomycetota</taxon>
        <taxon>Actinomycetes</taxon>
        <taxon>Kitasatosporales</taxon>
        <taxon>Streptomycetaceae</taxon>
        <taxon>Streptomyces</taxon>
    </lineage>
</organism>
<sequence length="90" mass="10121">MEIVVGRLDIALGRPRQGRERLRAALRGCDPRRVRETPLYTVWLARGHLRQHEPAPAAAPARRARDLGATVRSAYGDRAVRDLDRRLSSA</sequence>
<proteinExistence type="predicted"/>